<evidence type="ECO:0000256" key="2">
    <source>
        <dbReference type="ARBA" id="ARBA00022679"/>
    </source>
</evidence>
<dbReference type="AlphaFoldDB" id="A0A0C6P9H5"/>
<dbReference type="PANTHER" id="PTHR12526">
    <property type="entry name" value="GLYCOSYLTRANSFERASE"/>
    <property type="match status" value="1"/>
</dbReference>
<name>A0A0C6P9H5_BORBO</name>
<dbReference type="InterPro" id="IPR001296">
    <property type="entry name" value="Glyco_trans_1"/>
</dbReference>
<keyword evidence="1" id="KW-0328">Glycosyltransferase</keyword>
<evidence type="ECO:0000256" key="1">
    <source>
        <dbReference type="ARBA" id="ARBA00022676"/>
    </source>
</evidence>
<dbReference type="HOGENOM" id="CLU_009583_0_4_4"/>
<dbReference type="Gene3D" id="3.40.50.2000">
    <property type="entry name" value="Glycogen Phosphorylase B"/>
    <property type="match status" value="2"/>
</dbReference>
<dbReference type="GO" id="GO:0016757">
    <property type="term" value="F:glycosyltransferase activity"/>
    <property type="evidence" value="ECO:0007669"/>
    <property type="project" value="UniProtKB-KW"/>
</dbReference>
<protein>
    <submittedName>
        <fullName evidence="5">Putative glycosyl transferases</fullName>
    </submittedName>
</protein>
<dbReference type="GeneID" id="56481230"/>
<dbReference type="CDD" id="cd03801">
    <property type="entry name" value="GT4_PimA-like"/>
    <property type="match status" value="1"/>
</dbReference>
<dbReference type="Proteomes" id="UP000007564">
    <property type="component" value="Chromosome"/>
</dbReference>
<dbReference type="InterPro" id="IPR028098">
    <property type="entry name" value="Glyco_trans_4-like_N"/>
</dbReference>
<dbReference type="EMBL" id="HE965806">
    <property type="protein sequence ID" value="CCJ55240.1"/>
    <property type="molecule type" value="Genomic_DNA"/>
</dbReference>
<dbReference type="KEGG" id="bbh:BN112_3326"/>
<evidence type="ECO:0000313" key="5">
    <source>
        <dbReference type="EMBL" id="CCJ55240.1"/>
    </source>
</evidence>
<keyword evidence="2 5" id="KW-0808">Transferase</keyword>
<dbReference type="RefSeq" id="WP_010925698.1">
    <property type="nucleotide sequence ID" value="NC_019382.1"/>
</dbReference>
<evidence type="ECO:0000259" key="4">
    <source>
        <dbReference type="Pfam" id="PF13439"/>
    </source>
</evidence>
<dbReference type="OrthoDB" id="9805661at2"/>
<dbReference type="SUPFAM" id="SSF53756">
    <property type="entry name" value="UDP-Glycosyltransferase/glycogen phosphorylase"/>
    <property type="match status" value="1"/>
</dbReference>
<organism evidence="5 6">
    <name type="scientific">Bordetella bronchiseptica 253</name>
    <dbReference type="NCBI Taxonomy" id="568707"/>
    <lineage>
        <taxon>Bacteria</taxon>
        <taxon>Pseudomonadati</taxon>
        <taxon>Pseudomonadota</taxon>
        <taxon>Betaproteobacteria</taxon>
        <taxon>Burkholderiales</taxon>
        <taxon>Alcaligenaceae</taxon>
        <taxon>Bordetella</taxon>
    </lineage>
</organism>
<proteinExistence type="predicted"/>
<evidence type="ECO:0000259" key="3">
    <source>
        <dbReference type="Pfam" id="PF00534"/>
    </source>
</evidence>
<dbReference type="Pfam" id="PF00534">
    <property type="entry name" value="Glycos_transf_1"/>
    <property type="match status" value="1"/>
</dbReference>
<dbReference type="Pfam" id="PF13439">
    <property type="entry name" value="Glyco_transf_4"/>
    <property type="match status" value="1"/>
</dbReference>
<reference evidence="5 6" key="1">
    <citation type="journal article" date="2012" name="BMC Genomics">
        <title>Comparative genomics of the classical Bordetella subspecies: the evolution and exchange of virulence-associated diversity amongst closely related pathogens.</title>
        <authorList>
            <person name="Park J."/>
            <person name="Zhang Y."/>
            <person name="Buboltz A.M."/>
            <person name="Zhang X."/>
            <person name="Schuster S.C."/>
            <person name="Ahuja U."/>
            <person name="Liu M."/>
            <person name="Miller J.F."/>
            <person name="Sebaihia M."/>
            <person name="Bentley S.D."/>
            <person name="Parkhill J."/>
            <person name="Harvill E.T."/>
        </authorList>
    </citation>
    <scope>NUCLEOTIDE SEQUENCE [LARGE SCALE GENOMIC DNA]</scope>
    <source>
        <strain evidence="5 6">253</strain>
    </source>
</reference>
<feature type="domain" description="Glycosyl transferase family 1" evidence="3">
    <location>
        <begin position="174"/>
        <end position="339"/>
    </location>
</feature>
<sequence>MSQPHPLRIAHAEAAIGFGGQEQRILKEALAMRERGHHVELICRPQARLIERARDADIRVHTVPMGGLRNFVRGVPRVRRILREGGFDVLNTHSRIDTLLAGAGARLAGTPLVVRTRHLSNRVNSMLSYTWIPHRVSTVSDHVRRYLIERGVSPAHIETIYSPINLPPPGLRSTLRDELGLPADAVVVACVAIMRATKGHRELIEALRPLMASRPQVHLVLVGNGSPLFEQLQALIAELGLGERIHMLGFRDDVPNVLAGSDIFALPTRKEASGTVFVEAAACGLPVVGVDVGGVSEMLRNGETGLLVPPDDAAALQGALRSLIDDASLRARMGGAGERMVRDEGKFSLARLAERTELVYRKWLAERRDAPTAASRSARQS</sequence>
<feature type="domain" description="Glycosyltransferase subfamily 4-like N-terminal" evidence="4">
    <location>
        <begin position="18"/>
        <end position="166"/>
    </location>
</feature>
<accession>A0A0C6P9H5</accession>
<evidence type="ECO:0000313" key="6">
    <source>
        <dbReference type="Proteomes" id="UP000007564"/>
    </source>
</evidence>
<dbReference type="PANTHER" id="PTHR12526:SF510">
    <property type="entry name" value="D-INOSITOL 3-PHOSPHATE GLYCOSYLTRANSFERASE"/>
    <property type="match status" value="1"/>
</dbReference>
<gene>
    <name evidence="5" type="ORF">BN112_3326</name>
</gene>